<dbReference type="InterPro" id="IPR027417">
    <property type="entry name" value="P-loop_NTPase"/>
</dbReference>
<protein>
    <submittedName>
        <fullName evidence="2">DNA/RNA helicase domain-containing protein</fullName>
    </submittedName>
</protein>
<name>A0ABU9AWG9_9BACT</name>
<evidence type="ECO:0000259" key="1">
    <source>
        <dbReference type="Pfam" id="PF09848"/>
    </source>
</evidence>
<accession>A0ABU9AWG9</accession>
<proteinExistence type="predicted"/>
<sequence length="747" mass="82689">MIIEVQEFLQRVSSDLPSLVTELQSVTGRFGDEEADAWKQSLPRLAKAFASPGFAPLHLYINGTGALSLEYQLPAASSWCDVVLLGQKDGQPGAVIIELKHWQTSTDSPGEIEGLVQHFGQPTLHPSDQVRGYTEYCRRFHSAVHDFEASVEGCVLFTKDTITHAYRLPPNEILTEQFPCFTLSEEDLAEPFPAFVSNVIRGPHLGFAKAFETGYYKQDRGFIRQIGDQILDPRSSPFELLDNQRRAFALCRAQVNASLYGVGATRNKKVIVIEGPPGSGKSVVAAKIWAALATDPELPEGPIVFTSTSASQNSNWSYLFNMASREIAGSGVVKKATSYTPITTHKLGQLRQKHRDPDLFKDGESWRQNLKTLRAMGVPFLNGTRDGEYLVSVVDEAHALINPEHPEGRGQFGFVTGLGPQAFHIMRVSQVSIFLLDSRQGFRTRENTTTDDLKAWAKELKADYATVSLAGSQFRCAGSKEYVDWVEAVLGGAPLGNCQVLASAWNKPKPVSIGNIIEFPQYQSKVAEDAVPYVTKPPKVKQGAGPMDFQIFDNPKALESALREKVEAGYSSRLLASFSRPWTTAEANVPHDLPPSLKDFSIPYTENGTAATWSRIWNFVPNNGSDYTAYIQGAEGSRMHADPLCEVGCPYAVRGFDWDYVGILWFSDLVNKDGAWRANPQHVHETGIRSLRTAAMNEKEPGGPHHINLLEAVAQAYRILLTRPIRGVYVWFEDDETRDYVESSLGQ</sequence>
<keyword evidence="2" id="KW-0547">Nucleotide-binding</keyword>
<dbReference type="Proteomes" id="UP001371305">
    <property type="component" value="Unassembled WGS sequence"/>
</dbReference>
<evidence type="ECO:0000313" key="3">
    <source>
        <dbReference type="Proteomes" id="UP001371305"/>
    </source>
</evidence>
<evidence type="ECO:0000313" key="2">
    <source>
        <dbReference type="EMBL" id="MEK7952075.1"/>
    </source>
</evidence>
<feature type="domain" description="Schlafen group 3-like DNA/RNA helicase" evidence="1">
    <location>
        <begin position="268"/>
        <end position="494"/>
    </location>
</feature>
<dbReference type="Pfam" id="PF09848">
    <property type="entry name" value="SLFN-g3_helicase"/>
    <property type="match status" value="2"/>
</dbReference>
<keyword evidence="2" id="KW-0347">Helicase</keyword>
<keyword evidence="2" id="KW-0378">Hydrolase</keyword>
<dbReference type="GO" id="GO:0004386">
    <property type="term" value="F:helicase activity"/>
    <property type="evidence" value="ECO:0007669"/>
    <property type="project" value="UniProtKB-KW"/>
</dbReference>
<dbReference type="InterPro" id="IPR018647">
    <property type="entry name" value="SLFN_3-like_DNA/RNA_helicase"/>
</dbReference>
<dbReference type="SUPFAM" id="SSF52540">
    <property type="entry name" value="P-loop containing nucleoside triphosphate hydrolases"/>
    <property type="match status" value="1"/>
</dbReference>
<keyword evidence="3" id="KW-1185">Reference proteome</keyword>
<organism evidence="2 3">
    <name type="scientific">Luteolibacter soli</name>
    <dbReference type="NCBI Taxonomy" id="3135280"/>
    <lineage>
        <taxon>Bacteria</taxon>
        <taxon>Pseudomonadati</taxon>
        <taxon>Verrucomicrobiota</taxon>
        <taxon>Verrucomicrobiia</taxon>
        <taxon>Verrucomicrobiales</taxon>
        <taxon>Verrucomicrobiaceae</taxon>
        <taxon>Luteolibacter</taxon>
    </lineage>
</organism>
<dbReference type="EMBL" id="JBBUKT010000006">
    <property type="protein sequence ID" value="MEK7952075.1"/>
    <property type="molecule type" value="Genomic_DNA"/>
</dbReference>
<reference evidence="2 3" key="1">
    <citation type="submission" date="2024-04" db="EMBL/GenBank/DDBJ databases">
        <title>Luteolibacter sp. isolated from soil.</title>
        <authorList>
            <person name="An J."/>
        </authorList>
    </citation>
    <scope>NUCLEOTIDE SEQUENCE [LARGE SCALE GENOMIC DNA]</scope>
    <source>
        <strain evidence="2 3">Y139</strain>
    </source>
</reference>
<dbReference type="Gene3D" id="3.40.50.300">
    <property type="entry name" value="P-loop containing nucleotide triphosphate hydrolases"/>
    <property type="match status" value="1"/>
</dbReference>
<dbReference type="RefSeq" id="WP_341405833.1">
    <property type="nucleotide sequence ID" value="NZ_JBBUKT010000006.1"/>
</dbReference>
<comment type="caution">
    <text evidence="2">The sequence shown here is derived from an EMBL/GenBank/DDBJ whole genome shotgun (WGS) entry which is preliminary data.</text>
</comment>
<gene>
    <name evidence="2" type="ORF">WKV53_16295</name>
</gene>
<keyword evidence="2" id="KW-0067">ATP-binding</keyword>
<feature type="domain" description="Schlafen group 3-like DNA/RNA helicase" evidence="1">
    <location>
        <begin position="544"/>
        <end position="734"/>
    </location>
</feature>